<accession>A0AAU7YWW2</accession>
<dbReference type="PROSITE" id="PS51318">
    <property type="entry name" value="TAT"/>
    <property type="match status" value="1"/>
</dbReference>
<dbReference type="Gene3D" id="2.70.98.50">
    <property type="entry name" value="putative glycoside hydrolase family protein from bacillus halodurans"/>
    <property type="match status" value="1"/>
</dbReference>
<dbReference type="AlphaFoldDB" id="A0AAU7YWW2"/>
<reference evidence="4" key="2">
    <citation type="journal article" date="2024" name="Environ. Microbiol.">
        <title>Genome analysis and description of Tunturibacter gen. nov. expands the diversity of Terriglobia in tundra soils.</title>
        <authorList>
            <person name="Messyasz A."/>
            <person name="Mannisto M.K."/>
            <person name="Kerkhof L.J."/>
            <person name="Haggblom M.M."/>
        </authorList>
    </citation>
    <scope>NUCLEOTIDE SEQUENCE</scope>
    <source>
        <strain evidence="4">M8UP39</strain>
    </source>
</reference>
<dbReference type="InterPro" id="IPR049053">
    <property type="entry name" value="AFCA-like_C"/>
</dbReference>
<dbReference type="PIRSF" id="PIRSF007663">
    <property type="entry name" value="UCP007663"/>
    <property type="match status" value="1"/>
</dbReference>
<reference evidence="4" key="1">
    <citation type="submission" date="2023-08" db="EMBL/GenBank/DDBJ databases">
        <authorList>
            <person name="Messyasz A."/>
            <person name="Mannisto M.K."/>
            <person name="Kerkhof L.J."/>
            <person name="Haggblom M."/>
        </authorList>
    </citation>
    <scope>NUCLEOTIDE SEQUENCE</scope>
    <source>
        <strain evidence="4">M8UP39</strain>
    </source>
</reference>
<dbReference type="GO" id="GO:0005975">
    <property type="term" value="P:carbohydrate metabolic process"/>
    <property type="evidence" value="ECO:0007669"/>
    <property type="project" value="InterPro"/>
</dbReference>
<feature type="domain" description="Glycosyl hydrolase family 95 catalytic" evidence="3">
    <location>
        <begin position="315"/>
        <end position="733"/>
    </location>
</feature>
<protein>
    <submittedName>
        <fullName evidence="4">Glycoside hydrolase N-terminal domain-containing protein</fullName>
    </submittedName>
</protein>
<dbReference type="Gene3D" id="2.60.40.1180">
    <property type="entry name" value="Golgi alpha-mannosidase II"/>
    <property type="match status" value="1"/>
</dbReference>
<dbReference type="InterPro" id="IPR016518">
    <property type="entry name" value="Alpha-L-fucosidase"/>
</dbReference>
<proteinExistence type="predicted"/>
<evidence type="ECO:0000259" key="2">
    <source>
        <dbReference type="Pfam" id="PF21307"/>
    </source>
</evidence>
<organism evidence="4">
    <name type="scientific">Tunturiibacter gelidiferens</name>
    <dbReference type="NCBI Taxonomy" id="3069689"/>
    <lineage>
        <taxon>Bacteria</taxon>
        <taxon>Pseudomonadati</taxon>
        <taxon>Acidobacteriota</taxon>
        <taxon>Terriglobia</taxon>
        <taxon>Terriglobales</taxon>
        <taxon>Acidobacteriaceae</taxon>
        <taxon>Tunturiibacter</taxon>
    </lineage>
</organism>
<dbReference type="Pfam" id="PF21307">
    <property type="entry name" value="Glyco_hydro_95_C"/>
    <property type="match status" value="1"/>
</dbReference>
<keyword evidence="4" id="KW-0378">Hydrolase</keyword>
<dbReference type="InterPro" id="IPR013780">
    <property type="entry name" value="Glyco_hydro_b"/>
</dbReference>
<feature type="domain" description="Glycosyl hydrolase family 95 N-terminal" evidence="1">
    <location>
        <begin position="57"/>
        <end position="296"/>
    </location>
</feature>
<dbReference type="Pfam" id="PF22124">
    <property type="entry name" value="Glyco_hydro_95_cat"/>
    <property type="match status" value="1"/>
</dbReference>
<dbReference type="InterPro" id="IPR006311">
    <property type="entry name" value="TAT_signal"/>
</dbReference>
<sequence>MTVDIALSQRAGTLVALQRVSVSPTRREFVRAGLALAAVPVNARLALGEEAGADQVLWYRGEARRWLEALPIGNGRIGGMVYGGVTRERIALTESTVWSGAPGVSDINPGGASHLDKMRSLLFQGDYVQARKLCEECLLSHPTSFGTNLPLLDLVLELTHRGDPSQYRRTLDLDEGVARVEYRADGNRFTREVFSSNPDGVLVVNLRSDTPGHVSLKMIFESIKLPGKIVRFGSDTLIFRGHAFESMHSDGKQGVEVECSARLFHVGGVITSGEEHLQINNADAVTLIVTIATSYGGHVPEMDCAKALQGTTSKSYAELRRNHIADHQTLFRRVQIDLGSRAGAKRIPTDQRRRSLEAGVSDPGLCALFFQYGRYLTIAGSRANSPLPLALQGIWNDGLASSMGWTDDFHLDINTEQNYWLAEVGNLTDSQLPLFTLIEQMIGSGRRTARSLYGVRGWVSHVVTNPWVYTAPGWGLGWGIFVTSGIWISLQMWEHFRFTQDIEFLRERVYPVLKEAAEFFIAYMVEHPKHGWLVTGPSDSPENWFRTTSGAECSESMGPTCDRVLVYALFSICLEIQGRLAIDSSFGSELRRAREKLPPFQIGRHGQLQEWLEDFEEAQPNHRHTSHLIALYPENQISPEKTPELANAARVTLKRRINQPDWEDTEWSRANLVNYYARLWDGEAAHRHLVGLIGKATEDNLLTYSRGGVAGATQNIFAVDGNTAGAAGLAEMLLQSQGDFLHLLPALPVAWSDGRVSGLCARGGFQVDMRWRSKRLISATISSKRGGTCNVRYRSTVLSIRVERGGKVCLTEMSFRSKESVGTHEPIVSL</sequence>
<dbReference type="Gene3D" id="1.50.10.10">
    <property type="match status" value="1"/>
</dbReference>
<dbReference type="SUPFAM" id="SSF48208">
    <property type="entry name" value="Six-hairpin glycosidases"/>
    <property type="match status" value="1"/>
</dbReference>
<dbReference type="Pfam" id="PF14498">
    <property type="entry name" value="Glyco_hyd_65N_2"/>
    <property type="match status" value="1"/>
</dbReference>
<dbReference type="InterPro" id="IPR012341">
    <property type="entry name" value="6hp_glycosidase-like_sf"/>
</dbReference>
<gene>
    <name evidence="4" type="ORF">RBB81_14760</name>
</gene>
<dbReference type="PANTHER" id="PTHR31084:SF0">
    <property type="entry name" value="ALPHA-L-FUCOSIDASE 2"/>
    <property type="match status" value="1"/>
</dbReference>
<dbReference type="InterPro" id="IPR027414">
    <property type="entry name" value="GH95_N_dom"/>
</dbReference>
<dbReference type="KEGG" id="tgi:RBB81_14760"/>
<evidence type="ECO:0000259" key="1">
    <source>
        <dbReference type="Pfam" id="PF14498"/>
    </source>
</evidence>
<dbReference type="PANTHER" id="PTHR31084">
    <property type="entry name" value="ALPHA-L-FUCOSIDASE 2"/>
    <property type="match status" value="1"/>
</dbReference>
<dbReference type="InterPro" id="IPR054363">
    <property type="entry name" value="GH95_cat"/>
</dbReference>
<evidence type="ECO:0000259" key="3">
    <source>
        <dbReference type="Pfam" id="PF22124"/>
    </source>
</evidence>
<dbReference type="RefSeq" id="WP_353071192.1">
    <property type="nucleotide sequence ID" value="NZ_CP132938.1"/>
</dbReference>
<feature type="domain" description="Alpha fucosidase A-like C-terminal" evidence="2">
    <location>
        <begin position="735"/>
        <end position="808"/>
    </location>
</feature>
<dbReference type="GO" id="GO:0004560">
    <property type="term" value="F:alpha-L-fucosidase activity"/>
    <property type="evidence" value="ECO:0007669"/>
    <property type="project" value="InterPro"/>
</dbReference>
<dbReference type="EMBL" id="CP132938">
    <property type="protein sequence ID" value="XCB20846.1"/>
    <property type="molecule type" value="Genomic_DNA"/>
</dbReference>
<name>A0AAU7YWW2_9BACT</name>
<evidence type="ECO:0000313" key="4">
    <source>
        <dbReference type="EMBL" id="XCB20846.1"/>
    </source>
</evidence>
<dbReference type="InterPro" id="IPR008928">
    <property type="entry name" value="6-hairpin_glycosidase_sf"/>
</dbReference>